<organism evidence="6 7">
    <name type="scientific">Bombardia bombarda</name>
    <dbReference type="NCBI Taxonomy" id="252184"/>
    <lineage>
        <taxon>Eukaryota</taxon>
        <taxon>Fungi</taxon>
        <taxon>Dikarya</taxon>
        <taxon>Ascomycota</taxon>
        <taxon>Pezizomycotina</taxon>
        <taxon>Sordariomycetes</taxon>
        <taxon>Sordariomycetidae</taxon>
        <taxon>Sordariales</taxon>
        <taxon>Lasiosphaeriaceae</taxon>
        <taxon>Bombardia</taxon>
    </lineage>
</organism>
<evidence type="ECO:0000313" key="7">
    <source>
        <dbReference type="Proteomes" id="UP001174934"/>
    </source>
</evidence>
<dbReference type="AlphaFoldDB" id="A0AA39XJ73"/>
<sequence>MHFAYPPRKTSNPPPFLPRSSPSSSSSSSSSKLPGLVRRRRSHKTLALAGLAFIALVYVVIRLGGRHGAPGQHKPSGKPTAVLVTVFDEAKYSKPYIDMVKDNRIQYAQKHGYQTFFAKVGEYELKGAPASWTSVVATRHALAKFPDAGYLWYLDQNSFVMNPLLRIEEHVMKPARLEELMIKDRPVVPPDSIIKTFGHLKGQDVDFVLTQDKDGLSTGSFVLRNGDWAKFLMETWFDPIYRSYNFQKAETHALEHIVQWHPTLLAKLALVDQRIMNSYSKGGKGAEYKDGDIAVRFIDCTPQGDKSCESESQRFAQQWRISFKNA</sequence>
<evidence type="ECO:0000256" key="1">
    <source>
        <dbReference type="ARBA" id="ARBA00005664"/>
    </source>
</evidence>
<dbReference type="FunFam" id="3.90.550.10:FF:000149">
    <property type="entry name" value="Alpha-1,6-mannosyltransferase subunit"/>
    <property type="match status" value="1"/>
</dbReference>
<evidence type="ECO:0000256" key="5">
    <source>
        <dbReference type="SAM" id="Phobius"/>
    </source>
</evidence>
<comment type="similarity">
    <text evidence="1">Belongs to the glycosyltransferase 34 family.</text>
</comment>
<dbReference type="Pfam" id="PF05637">
    <property type="entry name" value="Glyco_transf_34"/>
    <property type="match status" value="1"/>
</dbReference>
<name>A0AA39XJ73_9PEZI</name>
<keyword evidence="2" id="KW-0328">Glycosyltransferase</keyword>
<dbReference type="PANTHER" id="PTHR31306">
    <property type="entry name" value="ALPHA-1,6-MANNOSYLTRANSFERASE MNN11-RELATED"/>
    <property type="match status" value="1"/>
</dbReference>
<evidence type="ECO:0000256" key="3">
    <source>
        <dbReference type="ARBA" id="ARBA00022679"/>
    </source>
</evidence>
<dbReference type="GO" id="GO:0000009">
    <property type="term" value="F:alpha-1,6-mannosyltransferase activity"/>
    <property type="evidence" value="ECO:0007669"/>
    <property type="project" value="TreeGrafter"/>
</dbReference>
<keyword evidence="7" id="KW-1185">Reference proteome</keyword>
<dbReference type="PANTHER" id="PTHR31306:SF10">
    <property type="entry name" value="ALPHA-1,6-MANNOSYLTRANSFERASE MNN11-RELATED"/>
    <property type="match status" value="1"/>
</dbReference>
<protein>
    <submittedName>
        <fullName evidence="6">Galactosyl transferase GMA12/MNN10 family-domain-containing protein</fullName>
    </submittedName>
</protein>
<evidence type="ECO:0000256" key="2">
    <source>
        <dbReference type="ARBA" id="ARBA00022676"/>
    </source>
</evidence>
<keyword evidence="5" id="KW-0812">Transmembrane</keyword>
<dbReference type="GO" id="GO:0006487">
    <property type="term" value="P:protein N-linked glycosylation"/>
    <property type="evidence" value="ECO:0007669"/>
    <property type="project" value="TreeGrafter"/>
</dbReference>
<comment type="caution">
    <text evidence="6">The sequence shown here is derived from an EMBL/GenBank/DDBJ whole genome shotgun (WGS) entry which is preliminary data.</text>
</comment>
<feature type="compositionally biased region" description="Low complexity" evidence="4">
    <location>
        <begin position="18"/>
        <end position="31"/>
    </location>
</feature>
<dbReference type="EMBL" id="JAULSR010000001">
    <property type="protein sequence ID" value="KAK0635011.1"/>
    <property type="molecule type" value="Genomic_DNA"/>
</dbReference>
<keyword evidence="5" id="KW-0472">Membrane</keyword>
<evidence type="ECO:0000256" key="4">
    <source>
        <dbReference type="SAM" id="MobiDB-lite"/>
    </source>
</evidence>
<dbReference type="GO" id="GO:0000136">
    <property type="term" value="C:mannan polymerase complex"/>
    <property type="evidence" value="ECO:0007669"/>
    <property type="project" value="TreeGrafter"/>
</dbReference>
<dbReference type="InterPro" id="IPR029044">
    <property type="entry name" value="Nucleotide-diphossugar_trans"/>
</dbReference>
<dbReference type="Proteomes" id="UP001174934">
    <property type="component" value="Unassembled WGS sequence"/>
</dbReference>
<evidence type="ECO:0000313" key="6">
    <source>
        <dbReference type="EMBL" id="KAK0635011.1"/>
    </source>
</evidence>
<feature type="transmembrane region" description="Helical" evidence="5">
    <location>
        <begin position="46"/>
        <end position="65"/>
    </location>
</feature>
<keyword evidence="3 6" id="KW-0808">Transferase</keyword>
<proteinExistence type="inferred from homology"/>
<feature type="region of interest" description="Disordered" evidence="4">
    <location>
        <begin position="1"/>
        <end position="36"/>
    </location>
</feature>
<dbReference type="Gene3D" id="3.90.550.10">
    <property type="entry name" value="Spore Coat Polysaccharide Biosynthesis Protein SpsA, Chain A"/>
    <property type="match status" value="1"/>
</dbReference>
<dbReference type="InterPro" id="IPR008630">
    <property type="entry name" value="Glyco_trans_34"/>
</dbReference>
<reference evidence="6" key="1">
    <citation type="submission" date="2023-06" db="EMBL/GenBank/DDBJ databases">
        <title>Genome-scale phylogeny and comparative genomics of the fungal order Sordariales.</title>
        <authorList>
            <consortium name="Lawrence Berkeley National Laboratory"/>
            <person name="Hensen N."/>
            <person name="Bonometti L."/>
            <person name="Westerberg I."/>
            <person name="Brannstrom I.O."/>
            <person name="Guillou S."/>
            <person name="Cros-Aarteil S."/>
            <person name="Calhoun S."/>
            <person name="Haridas S."/>
            <person name="Kuo A."/>
            <person name="Mondo S."/>
            <person name="Pangilinan J."/>
            <person name="Riley R."/>
            <person name="LaButti K."/>
            <person name="Andreopoulos B."/>
            <person name="Lipzen A."/>
            <person name="Chen C."/>
            <person name="Yanf M."/>
            <person name="Daum C."/>
            <person name="Ng V."/>
            <person name="Clum A."/>
            <person name="Steindorff A."/>
            <person name="Ohm R."/>
            <person name="Martin F."/>
            <person name="Silar P."/>
            <person name="Natvig D."/>
            <person name="Lalanne C."/>
            <person name="Gautier V."/>
            <person name="Ament-velasquez S.L."/>
            <person name="Kruys A."/>
            <person name="Hutchinson M.I."/>
            <person name="Powell A.J."/>
            <person name="Barry K."/>
            <person name="Miller A.N."/>
            <person name="Grigoriev I.V."/>
            <person name="Debuchy R."/>
            <person name="Gladieux P."/>
            <person name="Thoren M.H."/>
            <person name="Johannesson H."/>
        </authorList>
    </citation>
    <scope>NUCLEOTIDE SEQUENCE</scope>
    <source>
        <strain evidence="6">SMH3391-2</strain>
    </source>
</reference>
<gene>
    <name evidence="6" type="ORF">B0T17DRAFT_502602</name>
</gene>
<keyword evidence="5" id="KW-1133">Transmembrane helix</keyword>
<accession>A0AA39XJ73</accession>